<feature type="modified residue" description="N6-(pyridoxal phosphate)lysine" evidence="9">
    <location>
        <position position="224"/>
    </location>
</feature>
<dbReference type="InterPro" id="IPR050106">
    <property type="entry name" value="HistidinolP_aminotransfase"/>
</dbReference>
<keyword evidence="6 9" id="KW-0808">Transferase</keyword>
<protein>
    <recommendedName>
        <fullName evidence="9">Histidinol-phosphate aminotransferase</fullName>
        <ecNumber evidence="9">2.6.1.9</ecNumber>
    </recommendedName>
    <alternativeName>
        <fullName evidence="9">Imidazole acetol-phosphate transaminase</fullName>
    </alternativeName>
</protein>
<feature type="domain" description="Aminotransferase class I/classII large" evidence="10">
    <location>
        <begin position="32"/>
        <end position="355"/>
    </location>
</feature>
<comment type="pathway">
    <text evidence="2 9">Amino-acid biosynthesis; L-histidine biosynthesis; L-histidine from 5-phospho-alpha-D-ribose 1-diphosphate: step 7/9.</text>
</comment>
<dbReference type="Pfam" id="PF00155">
    <property type="entry name" value="Aminotran_1_2"/>
    <property type="match status" value="1"/>
</dbReference>
<dbReference type="Gene3D" id="3.40.640.10">
    <property type="entry name" value="Type I PLP-dependent aspartate aminotransferase-like (Major domain)"/>
    <property type="match status" value="1"/>
</dbReference>
<evidence type="ECO:0000256" key="8">
    <source>
        <dbReference type="ARBA" id="ARBA00047481"/>
    </source>
</evidence>
<dbReference type="InterPro" id="IPR004839">
    <property type="entry name" value="Aminotransferase_I/II_large"/>
</dbReference>
<sequence length="361" mass="40703">MKSLTHQGVEELIPYPPGKPIEELERELGIKNSIKLASNENPLGPSPMAVRAIMDRVHGLHRYPDGSGYYLKERLGREFGLPIEQIILGNGSNELIELIVRTCLTSGEHVVQAFPTFLVYEKVVKSAGAMMSSAPLSDFRIDLNAVYEKINPKTKIIFINNPNNPTGSVLKKDQLLGFLRRIPTDIVVVLDEAYIEFVTEEDVAQGLDLMKEYPLLFVLRTFSKLYGLAGLRIGYGFASERLIDYMNRVRQPFNANSLAQAGAIAALDDRQFVARTLKLVQEGLRFLYAGLDEMGLPFVRTQTNFFLIKVPHGGKEIYNRMLKQGVIIRSMDSYGLPEFIRINVGLPEENERFIRTLKKVL</sequence>
<dbReference type="SUPFAM" id="SSF53383">
    <property type="entry name" value="PLP-dependent transferases"/>
    <property type="match status" value="1"/>
</dbReference>
<dbReference type="PANTHER" id="PTHR43643">
    <property type="entry name" value="HISTIDINOL-PHOSPHATE AMINOTRANSFERASE 2"/>
    <property type="match status" value="1"/>
</dbReference>
<gene>
    <name evidence="9 11" type="primary">hisC</name>
    <name evidence="11" type="ORF">PITCH_A1920065</name>
</gene>
<dbReference type="InterPro" id="IPR015421">
    <property type="entry name" value="PyrdxlP-dep_Trfase_major"/>
</dbReference>
<dbReference type="Gene3D" id="3.90.1150.10">
    <property type="entry name" value="Aspartate Aminotransferase, domain 1"/>
    <property type="match status" value="1"/>
</dbReference>
<comment type="catalytic activity">
    <reaction evidence="8 9">
        <text>L-histidinol phosphate + 2-oxoglutarate = 3-(imidazol-4-yl)-2-oxopropyl phosphate + L-glutamate</text>
        <dbReference type="Rhea" id="RHEA:23744"/>
        <dbReference type="ChEBI" id="CHEBI:16810"/>
        <dbReference type="ChEBI" id="CHEBI:29985"/>
        <dbReference type="ChEBI" id="CHEBI:57766"/>
        <dbReference type="ChEBI" id="CHEBI:57980"/>
        <dbReference type="EC" id="2.6.1.9"/>
    </reaction>
</comment>
<comment type="subunit">
    <text evidence="4 9">Homodimer.</text>
</comment>
<dbReference type="CDD" id="cd00609">
    <property type="entry name" value="AAT_like"/>
    <property type="match status" value="1"/>
</dbReference>
<reference evidence="11" key="1">
    <citation type="submission" date="2018-01" db="EMBL/GenBank/DDBJ databases">
        <authorList>
            <person name="Regsiter A."/>
            <person name="William W."/>
        </authorList>
    </citation>
    <scope>NUCLEOTIDE SEQUENCE</scope>
    <source>
        <strain evidence="11">TRIP AH-1</strain>
    </source>
</reference>
<evidence type="ECO:0000256" key="9">
    <source>
        <dbReference type="HAMAP-Rule" id="MF_01023"/>
    </source>
</evidence>
<keyword evidence="7 9" id="KW-0663">Pyridoxal phosphate</keyword>
<dbReference type="NCBIfam" id="TIGR01141">
    <property type="entry name" value="hisC"/>
    <property type="match status" value="1"/>
</dbReference>
<evidence type="ECO:0000256" key="1">
    <source>
        <dbReference type="ARBA" id="ARBA00001933"/>
    </source>
</evidence>
<evidence type="ECO:0000256" key="6">
    <source>
        <dbReference type="ARBA" id="ARBA00022679"/>
    </source>
</evidence>
<name>A0A445MW68_9BACT</name>
<evidence type="ECO:0000256" key="2">
    <source>
        <dbReference type="ARBA" id="ARBA00005011"/>
    </source>
</evidence>
<dbReference type="InterPro" id="IPR015424">
    <property type="entry name" value="PyrdxlP-dep_Trfase"/>
</dbReference>
<dbReference type="GO" id="GO:0030170">
    <property type="term" value="F:pyridoxal phosphate binding"/>
    <property type="evidence" value="ECO:0007669"/>
    <property type="project" value="InterPro"/>
</dbReference>
<organism evidence="11">
    <name type="scientific">uncultured Desulfobacterium sp</name>
    <dbReference type="NCBI Taxonomy" id="201089"/>
    <lineage>
        <taxon>Bacteria</taxon>
        <taxon>Pseudomonadati</taxon>
        <taxon>Thermodesulfobacteriota</taxon>
        <taxon>Desulfobacteria</taxon>
        <taxon>Desulfobacterales</taxon>
        <taxon>Desulfobacteriaceae</taxon>
        <taxon>Desulfobacterium</taxon>
        <taxon>environmental samples</taxon>
    </lineage>
</organism>
<dbReference type="GO" id="GO:0000105">
    <property type="term" value="P:L-histidine biosynthetic process"/>
    <property type="evidence" value="ECO:0007669"/>
    <property type="project" value="UniProtKB-UniRule"/>
</dbReference>
<evidence type="ECO:0000256" key="5">
    <source>
        <dbReference type="ARBA" id="ARBA00022576"/>
    </source>
</evidence>
<dbReference type="InterPro" id="IPR005861">
    <property type="entry name" value="HisP_aminotrans"/>
</dbReference>
<evidence type="ECO:0000259" key="10">
    <source>
        <dbReference type="Pfam" id="PF00155"/>
    </source>
</evidence>
<dbReference type="GO" id="GO:0004400">
    <property type="term" value="F:histidinol-phosphate transaminase activity"/>
    <property type="evidence" value="ECO:0007669"/>
    <property type="project" value="UniProtKB-UniRule"/>
</dbReference>
<dbReference type="AlphaFoldDB" id="A0A445MW68"/>
<accession>A0A445MW68</accession>
<dbReference type="UniPathway" id="UPA00031">
    <property type="reaction ID" value="UER00012"/>
</dbReference>
<evidence type="ECO:0000256" key="4">
    <source>
        <dbReference type="ARBA" id="ARBA00011738"/>
    </source>
</evidence>
<proteinExistence type="inferred from homology"/>
<evidence type="ECO:0000256" key="3">
    <source>
        <dbReference type="ARBA" id="ARBA00007970"/>
    </source>
</evidence>
<keyword evidence="9" id="KW-0028">Amino-acid biosynthesis</keyword>
<dbReference type="InterPro" id="IPR015422">
    <property type="entry name" value="PyrdxlP-dep_Trfase_small"/>
</dbReference>
<dbReference type="PANTHER" id="PTHR43643:SF3">
    <property type="entry name" value="HISTIDINOL-PHOSPHATE AMINOTRANSFERASE"/>
    <property type="match status" value="1"/>
</dbReference>
<keyword evidence="5 9" id="KW-0032">Aminotransferase</keyword>
<dbReference type="EC" id="2.6.1.9" evidence="9"/>
<keyword evidence="9" id="KW-0368">Histidine biosynthesis</keyword>
<evidence type="ECO:0000313" key="11">
    <source>
        <dbReference type="EMBL" id="SPD73726.1"/>
    </source>
</evidence>
<dbReference type="EMBL" id="OJIN01000104">
    <property type="protein sequence ID" value="SPD73726.1"/>
    <property type="molecule type" value="Genomic_DNA"/>
</dbReference>
<evidence type="ECO:0000256" key="7">
    <source>
        <dbReference type="ARBA" id="ARBA00022898"/>
    </source>
</evidence>
<comment type="similarity">
    <text evidence="3 9">Belongs to the class-II pyridoxal-phosphate-dependent aminotransferase family. Histidinol-phosphate aminotransferase subfamily.</text>
</comment>
<dbReference type="HAMAP" id="MF_01023">
    <property type="entry name" value="HisC_aminotrans_2"/>
    <property type="match status" value="1"/>
</dbReference>
<comment type="cofactor">
    <cofactor evidence="1 9">
        <name>pyridoxal 5'-phosphate</name>
        <dbReference type="ChEBI" id="CHEBI:597326"/>
    </cofactor>
</comment>